<evidence type="ECO:0000256" key="4">
    <source>
        <dbReference type="ARBA" id="ARBA00023136"/>
    </source>
</evidence>
<feature type="region of interest" description="Disordered" evidence="5">
    <location>
        <begin position="1"/>
        <end position="38"/>
    </location>
</feature>
<proteinExistence type="predicted"/>
<gene>
    <name evidence="8" type="ORF">J3U88_15930</name>
</gene>
<name>A0A8J7Q8K8_9BACT</name>
<protein>
    <recommendedName>
        <fullName evidence="7">Yip1 domain-containing protein</fullName>
    </recommendedName>
</protein>
<evidence type="ECO:0000256" key="3">
    <source>
        <dbReference type="ARBA" id="ARBA00022989"/>
    </source>
</evidence>
<sequence>MEPFEPPSSNMYEPRPNRREAASSMPEPPFEDPHRSSGLIGAAGQTLVQVYTNPFDFFRGIRDGRSPVPAVIWATVIYAGGSIIQQIFSMMFGAQQAQMEPIKQMLEEMSGSGQLSIPVDDLMGAGQILTLLMVPIIVFLAIFIFVLLHYVTALILGAAKRDFDVYLRVIGYAYTSFAPTFIPYQFLIAFSPLMSIPVSGIGFLIFIHYTALVTIGFYVNGEEESSMHLFKSIFVALAPILICCCLGIGMVIMFSAMIGAAGAGMGG</sequence>
<comment type="subcellular location">
    <subcellularLocation>
        <location evidence="1">Membrane</location>
        <topology evidence="1">Multi-pass membrane protein</topology>
    </subcellularLocation>
</comment>
<dbReference type="AlphaFoldDB" id="A0A8J7Q8K8"/>
<keyword evidence="3 6" id="KW-1133">Transmembrane helix</keyword>
<dbReference type="EMBL" id="JAFREP010000015">
    <property type="protein sequence ID" value="MBO1319965.1"/>
    <property type="molecule type" value="Genomic_DNA"/>
</dbReference>
<feature type="transmembrane region" description="Helical" evidence="6">
    <location>
        <begin position="233"/>
        <end position="258"/>
    </location>
</feature>
<evidence type="ECO:0000313" key="9">
    <source>
        <dbReference type="Proteomes" id="UP000664417"/>
    </source>
</evidence>
<keyword evidence="9" id="KW-1185">Reference proteome</keyword>
<keyword evidence="2 6" id="KW-0812">Transmembrane</keyword>
<evidence type="ECO:0000313" key="8">
    <source>
        <dbReference type="EMBL" id="MBO1319965.1"/>
    </source>
</evidence>
<dbReference type="InterPro" id="IPR006977">
    <property type="entry name" value="Yip1_dom"/>
</dbReference>
<feature type="transmembrane region" description="Helical" evidence="6">
    <location>
        <begin position="128"/>
        <end position="157"/>
    </location>
</feature>
<evidence type="ECO:0000256" key="1">
    <source>
        <dbReference type="ARBA" id="ARBA00004141"/>
    </source>
</evidence>
<evidence type="ECO:0000256" key="5">
    <source>
        <dbReference type="SAM" id="MobiDB-lite"/>
    </source>
</evidence>
<keyword evidence="4 6" id="KW-0472">Membrane</keyword>
<reference evidence="8" key="1">
    <citation type="submission" date="2021-03" db="EMBL/GenBank/DDBJ databases">
        <authorList>
            <person name="Wang G."/>
        </authorList>
    </citation>
    <scope>NUCLEOTIDE SEQUENCE</scope>
    <source>
        <strain evidence="8">KCTC 12899</strain>
    </source>
</reference>
<accession>A0A8J7Q8K8</accession>
<feature type="transmembrane region" description="Helical" evidence="6">
    <location>
        <begin position="169"/>
        <end position="190"/>
    </location>
</feature>
<feature type="domain" description="Yip1" evidence="7">
    <location>
        <begin position="49"/>
        <end position="245"/>
    </location>
</feature>
<evidence type="ECO:0000259" key="7">
    <source>
        <dbReference type="Pfam" id="PF04893"/>
    </source>
</evidence>
<comment type="caution">
    <text evidence="8">The sequence shown here is derived from an EMBL/GenBank/DDBJ whole genome shotgun (WGS) entry which is preliminary data.</text>
</comment>
<organism evidence="8 9">
    <name type="scientific">Acanthopleuribacter pedis</name>
    <dbReference type="NCBI Taxonomy" id="442870"/>
    <lineage>
        <taxon>Bacteria</taxon>
        <taxon>Pseudomonadati</taxon>
        <taxon>Acidobacteriota</taxon>
        <taxon>Holophagae</taxon>
        <taxon>Acanthopleuribacterales</taxon>
        <taxon>Acanthopleuribacteraceae</taxon>
        <taxon>Acanthopleuribacter</taxon>
    </lineage>
</organism>
<evidence type="ECO:0000256" key="6">
    <source>
        <dbReference type="SAM" id="Phobius"/>
    </source>
</evidence>
<dbReference type="Proteomes" id="UP000664417">
    <property type="component" value="Unassembled WGS sequence"/>
</dbReference>
<evidence type="ECO:0000256" key="2">
    <source>
        <dbReference type="ARBA" id="ARBA00022692"/>
    </source>
</evidence>
<dbReference type="GO" id="GO:0016020">
    <property type="term" value="C:membrane"/>
    <property type="evidence" value="ECO:0007669"/>
    <property type="project" value="UniProtKB-SubCell"/>
</dbReference>
<dbReference type="Pfam" id="PF04893">
    <property type="entry name" value="Yip1"/>
    <property type="match status" value="1"/>
</dbReference>
<feature type="transmembrane region" description="Helical" evidence="6">
    <location>
        <begin position="196"/>
        <end position="221"/>
    </location>
</feature>
<feature type="transmembrane region" description="Helical" evidence="6">
    <location>
        <begin position="68"/>
        <end position="88"/>
    </location>
</feature>
<dbReference type="RefSeq" id="WP_207859920.1">
    <property type="nucleotide sequence ID" value="NZ_JAFREP010000015.1"/>
</dbReference>